<evidence type="ECO:0000313" key="2">
    <source>
        <dbReference type="EMBL" id="CAL1384093.1"/>
    </source>
</evidence>
<proteinExistence type="predicted"/>
<feature type="compositionally biased region" description="Low complexity" evidence="1">
    <location>
        <begin position="50"/>
        <end position="74"/>
    </location>
</feature>
<dbReference type="Proteomes" id="UP001497516">
    <property type="component" value="Chromosome 4"/>
</dbReference>
<sequence length="74" mass="7486">MGHEGVTRTTVSSPSPSFTPPSIPDSASPAILPPAVRTASATCLLRQPHRPSSMPALASPSAISASPRLAALAR</sequence>
<evidence type="ECO:0000313" key="3">
    <source>
        <dbReference type="Proteomes" id="UP001497516"/>
    </source>
</evidence>
<dbReference type="AlphaFoldDB" id="A0AAV2EDT2"/>
<name>A0AAV2EDT2_9ROSI</name>
<evidence type="ECO:0000256" key="1">
    <source>
        <dbReference type="SAM" id="MobiDB-lite"/>
    </source>
</evidence>
<feature type="compositionally biased region" description="Low complexity" evidence="1">
    <location>
        <begin position="7"/>
        <end position="16"/>
    </location>
</feature>
<protein>
    <submittedName>
        <fullName evidence="2">Uncharacterized protein</fullName>
    </submittedName>
</protein>
<feature type="region of interest" description="Disordered" evidence="1">
    <location>
        <begin position="1"/>
        <end position="31"/>
    </location>
</feature>
<feature type="region of interest" description="Disordered" evidence="1">
    <location>
        <begin position="47"/>
        <end position="74"/>
    </location>
</feature>
<organism evidence="2 3">
    <name type="scientific">Linum trigynum</name>
    <dbReference type="NCBI Taxonomy" id="586398"/>
    <lineage>
        <taxon>Eukaryota</taxon>
        <taxon>Viridiplantae</taxon>
        <taxon>Streptophyta</taxon>
        <taxon>Embryophyta</taxon>
        <taxon>Tracheophyta</taxon>
        <taxon>Spermatophyta</taxon>
        <taxon>Magnoliopsida</taxon>
        <taxon>eudicotyledons</taxon>
        <taxon>Gunneridae</taxon>
        <taxon>Pentapetalae</taxon>
        <taxon>rosids</taxon>
        <taxon>fabids</taxon>
        <taxon>Malpighiales</taxon>
        <taxon>Linaceae</taxon>
        <taxon>Linum</taxon>
    </lineage>
</organism>
<keyword evidence="3" id="KW-1185">Reference proteome</keyword>
<dbReference type="EMBL" id="OZ034817">
    <property type="protein sequence ID" value="CAL1384093.1"/>
    <property type="molecule type" value="Genomic_DNA"/>
</dbReference>
<accession>A0AAV2EDT2</accession>
<reference evidence="2 3" key="1">
    <citation type="submission" date="2024-04" db="EMBL/GenBank/DDBJ databases">
        <authorList>
            <person name="Fracassetti M."/>
        </authorList>
    </citation>
    <scope>NUCLEOTIDE SEQUENCE [LARGE SCALE GENOMIC DNA]</scope>
</reference>
<gene>
    <name evidence="2" type="ORF">LTRI10_LOCUS25327</name>
</gene>